<dbReference type="EMBL" id="JAMOIM010000007">
    <property type="protein sequence ID" value="MCW6508920.1"/>
    <property type="molecule type" value="Genomic_DNA"/>
</dbReference>
<feature type="signal peptide" evidence="1">
    <location>
        <begin position="1"/>
        <end position="23"/>
    </location>
</feature>
<dbReference type="RefSeq" id="WP_282585282.1">
    <property type="nucleotide sequence ID" value="NZ_JAMOIM010000007.1"/>
</dbReference>
<evidence type="ECO:0000256" key="1">
    <source>
        <dbReference type="SAM" id="SignalP"/>
    </source>
</evidence>
<evidence type="ECO:0000313" key="3">
    <source>
        <dbReference type="Proteomes" id="UP001165667"/>
    </source>
</evidence>
<dbReference type="AlphaFoldDB" id="A0AA41Z224"/>
<dbReference type="Proteomes" id="UP001165667">
    <property type="component" value="Unassembled WGS sequence"/>
</dbReference>
<organism evidence="2 3">
    <name type="scientific">Lichenifustis flavocetrariae</name>
    <dbReference type="NCBI Taxonomy" id="2949735"/>
    <lineage>
        <taxon>Bacteria</taxon>
        <taxon>Pseudomonadati</taxon>
        <taxon>Pseudomonadota</taxon>
        <taxon>Alphaproteobacteria</taxon>
        <taxon>Hyphomicrobiales</taxon>
        <taxon>Lichenihabitantaceae</taxon>
        <taxon>Lichenifustis</taxon>
    </lineage>
</organism>
<keyword evidence="1" id="KW-0732">Signal</keyword>
<name>A0AA41Z224_9HYPH</name>
<accession>A0AA41Z224</accession>
<keyword evidence="3" id="KW-1185">Reference proteome</keyword>
<sequence>MKRSALSGAVAAFVALQSVPARAQWFDDEGGWSIFSFHRYGGDVNRPGSSPDRPYWHGDDAVPLGLRWRDLEEAKAEAAAQDAAAVSASVAIAVAAPPRHARRHHTVARRRIAPRVAAKDCIPVVVPKP</sequence>
<reference evidence="2" key="1">
    <citation type="submission" date="2022-05" db="EMBL/GenBank/DDBJ databases">
        <authorList>
            <person name="Pankratov T."/>
        </authorList>
    </citation>
    <scope>NUCLEOTIDE SEQUENCE</scope>
    <source>
        <strain evidence="2">BP6-180914</strain>
    </source>
</reference>
<feature type="chain" id="PRO_5041412347" evidence="1">
    <location>
        <begin position="24"/>
        <end position="129"/>
    </location>
</feature>
<comment type="caution">
    <text evidence="2">The sequence shown here is derived from an EMBL/GenBank/DDBJ whole genome shotgun (WGS) entry which is preliminary data.</text>
</comment>
<protein>
    <submittedName>
        <fullName evidence="2">Uncharacterized protein</fullName>
    </submittedName>
</protein>
<gene>
    <name evidence="2" type="ORF">M8523_12905</name>
</gene>
<evidence type="ECO:0000313" key="2">
    <source>
        <dbReference type="EMBL" id="MCW6508920.1"/>
    </source>
</evidence>
<proteinExistence type="predicted"/>